<dbReference type="EMBL" id="BAAAUG010000010">
    <property type="protein sequence ID" value="GAA3083193.1"/>
    <property type="molecule type" value="Genomic_DNA"/>
</dbReference>
<comment type="caution">
    <text evidence="3">The sequence shown here is derived from an EMBL/GenBank/DDBJ whole genome shotgun (WGS) entry which is preliminary data.</text>
</comment>
<evidence type="ECO:0000256" key="1">
    <source>
        <dbReference type="ARBA" id="ARBA00023002"/>
    </source>
</evidence>
<proteinExistence type="predicted"/>
<dbReference type="PANTHER" id="PTHR35176">
    <property type="entry name" value="HEME OXYGENASE HI_0854-RELATED"/>
    <property type="match status" value="1"/>
</dbReference>
<dbReference type="InterPro" id="IPR012349">
    <property type="entry name" value="Split_barrel_FMN-bd"/>
</dbReference>
<reference evidence="4" key="1">
    <citation type="journal article" date="2019" name="Int. J. Syst. Evol. Microbiol.">
        <title>The Global Catalogue of Microorganisms (GCM) 10K type strain sequencing project: providing services to taxonomists for standard genome sequencing and annotation.</title>
        <authorList>
            <consortium name="The Broad Institute Genomics Platform"/>
            <consortium name="The Broad Institute Genome Sequencing Center for Infectious Disease"/>
            <person name="Wu L."/>
            <person name="Ma J."/>
        </authorList>
    </citation>
    <scope>NUCLEOTIDE SEQUENCE [LARGE SCALE GENOMIC DNA]</scope>
    <source>
        <strain evidence="4">JCM 9092</strain>
    </source>
</reference>
<evidence type="ECO:0000313" key="3">
    <source>
        <dbReference type="EMBL" id="GAA3083193.1"/>
    </source>
</evidence>
<keyword evidence="4" id="KW-1185">Reference proteome</keyword>
<evidence type="ECO:0000313" key="4">
    <source>
        <dbReference type="Proteomes" id="UP001501637"/>
    </source>
</evidence>
<dbReference type="Proteomes" id="UP001501637">
    <property type="component" value="Unassembled WGS sequence"/>
</dbReference>
<dbReference type="InterPro" id="IPR011576">
    <property type="entry name" value="Pyridox_Oxase_N"/>
</dbReference>
<dbReference type="Pfam" id="PF01243">
    <property type="entry name" value="PNPOx_N"/>
    <property type="match status" value="1"/>
</dbReference>
<protein>
    <recommendedName>
        <fullName evidence="2">Pyridoxamine 5'-phosphate oxidase N-terminal domain-containing protein</fullName>
    </recommendedName>
</protein>
<name>A0ABP6M8B8_9ACTN</name>
<dbReference type="InterPro" id="IPR052019">
    <property type="entry name" value="F420H2_bilvrd_red/Heme_oxyg"/>
</dbReference>
<organism evidence="3 4">
    <name type="scientific">Streptomyces rectiviolaceus</name>
    <dbReference type="NCBI Taxonomy" id="332591"/>
    <lineage>
        <taxon>Bacteria</taxon>
        <taxon>Bacillati</taxon>
        <taxon>Actinomycetota</taxon>
        <taxon>Actinomycetes</taxon>
        <taxon>Kitasatosporales</taxon>
        <taxon>Streptomycetaceae</taxon>
        <taxon>Streptomyces</taxon>
    </lineage>
</organism>
<accession>A0ABP6M8B8</accession>
<keyword evidence="1" id="KW-0560">Oxidoreductase</keyword>
<dbReference type="SUPFAM" id="SSF50475">
    <property type="entry name" value="FMN-binding split barrel"/>
    <property type="match status" value="1"/>
</dbReference>
<dbReference type="Gene3D" id="2.30.110.10">
    <property type="entry name" value="Electron Transport, Fmn-binding Protein, Chain A"/>
    <property type="match status" value="1"/>
</dbReference>
<dbReference type="PANTHER" id="PTHR35176:SF1">
    <property type="entry name" value="F420H(2)-DEPENDENT BILIVERDIN REDUCTASE"/>
    <property type="match status" value="1"/>
</dbReference>
<evidence type="ECO:0000259" key="2">
    <source>
        <dbReference type="Pfam" id="PF01243"/>
    </source>
</evidence>
<gene>
    <name evidence="3" type="ORF">GCM10010449_03910</name>
</gene>
<feature type="domain" description="Pyridoxamine 5'-phosphate oxidase N-terminal" evidence="2">
    <location>
        <begin position="15"/>
        <end position="94"/>
    </location>
</feature>
<sequence>MPVGVTVDVNAGVARVITRKSSRKVANVLAGGNTARVAVCQVDGGRWATLEGVAEVCTDAAVVEDAVARYGQRYGRTPAPDPERVVLLISIERAMGQALRARPRTAQAAA</sequence>